<comment type="caution">
    <text evidence="2">The sequence shown here is derived from an EMBL/GenBank/DDBJ whole genome shotgun (WGS) entry which is preliminary data.</text>
</comment>
<evidence type="ECO:0000313" key="3">
    <source>
        <dbReference type="Proteomes" id="UP000094023"/>
    </source>
</evidence>
<dbReference type="OrthoDB" id="9151463at2"/>
<dbReference type="STRING" id="1354337.M983_0854"/>
<dbReference type="AlphaFoldDB" id="A0A198GFA2"/>
<dbReference type="EMBL" id="LXEN01000038">
    <property type="protein sequence ID" value="OAT34891.1"/>
    <property type="molecule type" value="Genomic_DNA"/>
</dbReference>
<sequence length="266" mass="29900">MSMILMAKAMQLKVGNPSRKLVLIKLADNANDKGECFPSYQHVADQCEISRRSVINHIDALCEQGLVRKVYRSGEKGNSSNIYILNLDGAKTSPHSEKSAPEVVKQFHQPSEKSAPYSENIAPAPSEKSAPRTSHSFEPVNEPIIEPNTQAENTACPSEPENQSASIHQMSSKYAFEGEVIRLNHKDFAEWQALYSNIDLVHELKRLDIEFRSAKPKNWFITVSQKLNYQNKNSGHSWKATPPKRAVNENFASKDYGKTDAPTWMN</sequence>
<feature type="compositionally biased region" description="Polar residues" evidence="1">
    <location>
        <begin position="147"/>
        <end position="165"/>
    </location>
</feature>
<feature type="region of interest" description="Disordered" evidence="1">
    <location>
        <begin position="106"/>
        <end position="165"/>
    </location>
</feature>
<evidence type="ECO:0000313" key="2">
    <source>
        <dbReference type="EMBL" id="OAT34891.1"/>
    </source>
</evidence>
<proteinExistence type="predicted"/>
<dbReference type="PATRIC" id="fig|1354337.4.peg.871"/>
<dbReference type="Proteomes" id="UP000094023">
    <property type="component" value="Unassembled WGS sequence"/>
</dbReference>
<organism evidence="2 3">
    <name type="scientific">Proteus myxofaciens ATCC 19692</name>
    <dbReference type="NCBI Taxonomy" id="1354337"/>
    <lineage>
        <taxon>Bacteria</taxon>
        <taxon>Pseudomonadati</taxon>
        <taxon>Pseudomonadota</taxon>
        <taxon>Gammaproteobacteria</taxon>
        <taxon>Enterobacterales</taxon>
        <taxon>Morganellaceae</taxon>
        <taxon>Proteus</taxon>
    </lineage>
</organism>
<protein>
    <submittedName>
        <fullName evidence="2">Primosomal protein I</fullName>
    </submittedName>
</protein>
<dbReference type="InterPro" id="IPR036390">
    <property type="entry name" value="WH_DNA-bd_sf"/>
</dbReference>
<dbReference type="SUPFAM" id="SSF46785">
    <property type="entry name" value="Winged helix' DNA-binding domain"/>
    <property type="match status" value="1"/>
</dbReference>
<dbReference type="Gene3D" id="1.10.10.10">
    <property type="entry name" value="Winged helix-like DNA-binding domain superfamily/Winged helix DNA-binding domain"/>
    <property type="match status" value="1"/>
</dbReference>
<dbReference type="Pfam" id="PF13730">
    <property type="entry name" value="HTH_36"/>
    <property type="match status" value="1"/>
</dbReference>
<keyword evidence="3" id="KW-1185">Reference proteome</keyword>
<reference evidence="2 3" key="1">
    <citation type="submission" date="2016-04" db="EMBL/GenBank/DDBJ databases">
        <title>ATOL: Assembling a taxonomically balanced genome-scale reconstruction of the evolutionary history of the Enterobacteriaceae.</title>
        <authorList>
            <person name="Plunkett G.III."/>
            <person name="Neeno-Eckwall E.C."/>
            <person name="Glasner J.D."/>
            <person name="Perna N.T."/>
        </authorList>
    </citation>
    <scope>NUCLEOTIDE SEQUENCE [LARGE SCALE GENOMIC DNA]</scope>
    <source>
        <strain evidence="2 3">ATCC 19692</strain>
    </source>
</reference>
<dbReference type="RefSeq" id="WP_066747554.1">
    <property type="nucleotide sequence ID" value="NZ_LXEN01000038.1"/>
</dbReference>
<name>A0A198GFA2_9GAMM</name>
<evidence type="ECO:0000256" key="1">
    <source>
        <dbReference type="SAM" id="MobiDB-lite"/>
    </source>
</evidence>
<dbReference type="InterPro" id="IPR036388">
    <property type="entry name" value="WH-like_DNA-bd_sf"/>
</dbReference>
<gene>
    <name evidence="2" type="ORF">M983_0854</name>
</gene>
<accession>A0A198GFA2</accession>